<evidence type="ECO:0000313" key="2">
    <source>
        <dbReference type="EMBL" id="MBC3444312.1"/>
    </source>
</evidence>
<comment type="caution">
    <text evidence="2">The sequence shown here is derived from an EMBL/GenBank/DDBJ whole genome shotgun (WGS) entry which is preliminary data.</text>
</comment>
<reference evidence="2" key="2">
    <citation type="submission" date="2020-07" db="EMBL/GenBank/DDBJ databases">
        <authorList>
            <person name="Lood C."/>
            <person name="Girard L."/>
        </authorList>
    </citation>
    <scope>NUCLEOTIDE SEQUENCE</scope>
    <source>
        <strain evidence="2">BW13M1</strain>
    </source>
</reference>
<gene>
    <name evidence="2" type="ORF">HU751_00915</name>
</gene>
<dbReference type="AlphaFoldDB" id="A0A923G5C3"/>
<evidence type="ECO:0000259" key="1">
    <source>
        <dbReference type="Pfam" id="PF08241"/>
    </source>
</evidence>
<dbReference type="Pfam" id="PF08241">
    <property type="entry name" value="Methyltransf_11"/>
    <property type="match status" value="1"/>
</dbReference>
<reference evidence="2" key="1">
    <citation type="journal article" date="2020" name="Microorganisms">
        <title>Reliable Identification of Environmental Pseudomonas Isolates Using the rpoD Gene.</title>
        <authorList>
            <consortium name="The Broad Institute Genome Sequencing Platform"/>
            <person name="Girard L."/>
            <person name="Lood C."/>
            <person name="Rokni-Zadeh H."/>
            <person name="van Noort V."/>
            <person name="Lavigne R."/>
            <person name="De Mot R."/>
        </authorList>
    </citation>
    <scope>NUCLEOTIDE SEQUENCE</scope>
    <source>
        <strain evidence="2">BW13M1</strain>
    </source>
</reference>
<proteinExistence type="predicted"/>
<dbReference type="GO" id="GO:0032259">
    <property type="term" value="P:methylation"/>
    <property type="evidence" value="ECO:0007669"/>
    <property type="project" value="UniProtKB-KW"/>
</dbReference>
<protein>
    <submittedName>
        <fullName evidence="2">Class I SAM-dependent methyltransferase</fullName>
    </submittedName>
</protein>
<dbReference type="SUPFAM" id="SSF53335">
    <property type="entry name" value="S-adenosyl-L-methionine-dependent methyltransferases"/>
    <property type="match status" value="1"/>
</dbReference>
<dbReference type="GO" id="GO:0008757">
    <property type="term" value="F:S-adenosylmethionine-dependent methyltransferase activity"/>
    <property type="evidence" value="ECO:0007669"/>
    <property type="project" value="InterPro"/>
</dbReference>
<dbReference type="EMBL" id="JABWRJ010000001">
    <property type="protein sequence ID" value="MBC3444312.1"/>
    <property type="molecule type" value="Genomic_DNA"/>
</dbReference>
<accession>A0A923G5C3</accession>
<keyword evidence="2" id="KW-0808">Transferase</keyword>
<feature type="domain" description="Methyltransferase type 11" evidence="1">
    <location>
        <begin position="122"/>
        <end position="210"/>
    </location>
</feature>
<organism evidence="2">
    <name type="scientific">Pseudomonas peradeniyensis</name>
    <dbReference type="NCBI Taxonomy" id="2745488"/>
    <lineage>
        <taxon>Bacteria</taxon>
        <taxon>Pseudomonadati</taxon>
        <taxon>Pseudomonadota</taxon>
        <taxon>Gammaproteobacteria</taxon>
        <taxon>Pseudomonadales</taxon>
        <taxon>Pseudomonadaceae</taxon>
        <taxon>Pseudomonas</taxon>
    </lineage>
</organism>
<keyword evidence="2" id="KW-0489">Methyltransferase</keyword>
<dbReference type="InterPro" id="IPR029063">
    <property type="entry name" value="SAM-dependent_MTases_sf"/>
</dbReference>
<dbReference type="Gene3D" id="3.40.50.150">
    <property type="entry name" value="Vaccinia Virus protein VP39"/>
    <property type="match status" value="1"/>
</dbReference>
<dbReference type="RefSeq" id="WP_186731779.1">
    <property type="nucleotide sequence ID" value="NZ_JABWRJ020000003.1"/>
</dbReference>
<sequence length="256" mass="28997">MIELKTYIVSKRSESYSEEVLNGFELLRNTERFSLWVRLSDCCSVQALDFISNNNFVRVFESCYITSLDEAESRVEATRLLFSELAGSKYKSVIEIGRNLGCYNGLYFGARKNTSLIFKDVLDYGCGPGTIIYSELYTQDHNLIAYDFVEENRVYAGSLGLRVLSAIELNNLTEESLDLIVCCYVLHYMSVDQRTVNLLMASLRVGGVLAANFHKGTGVDWFLNCVNSIEDIRVVRENSEFGDLVFIVKGAKYAEF</sequence>
<dbReference type="InterPro" id="IPR013216">
    <property type="entry name" value="Methyltransf_11"/>
</dbReference>
<name>A0A923G5C3_9PSED</name>